<keyword evidence="10" id="KW-0378">Hydrolase</keyword>
<dbReference type="GO" id="GO:0006814">
    <property type="term" value="P:sodium ion transport"/>
    <property type="evidence" value="ECO:0007669"/>
    <property type="project" value="UniProtKB-UniRule"/>
</dbReference>
<keyword evidence="6 9" id="KW-1133">Transmembrane helix</keyword>
<dbReference type="GO" id="GO:0012505">
    <property type="term" value="C:endomembrane system"/>
    <property type="evidence" value="ECO:0007669"/>
    <property type="project" value="UniProtKB-SubCell"/>
</dbReference>
<dbReference type="EMBL" id="QZKU01000099">
    <property type="protein sequence ID" value="RJP18599.1"/>
    <property type="molecule type" value="Genomic_DNA"/>
</dbReference>
<feature type="transmembrane region" description="Helical" evidence="9">
    <location>
        <begin position="604"/>
        <end position="623"/>
    </location>
</feature>
<feature type="transmembrane region" description="Helical" evidence="9">
    <location>
        <begin position="671"/>
        <end position="690"/>
    </location>
</feature>
<dbReference type="GO" id="GO:0000287">
    <property type="term" value="F:magnesium ion binding"/>
    <property type="evidence" value="ECO:0007669"/>
    <property type="project" value="UniProtKB-UniRule"/>
</dbReference>
<keyword evidence="8 9" id="KW-0472">Membrane</keyword>
<dbReference type="NCBIfam" id="NF001960">
    <property type="entry name" value="PRK00733.3-5"/>
    <property type="match status" value="1"/>
</dbReference>
<feature type="transmembrane region" description="Helical" evidence="9">
    <location>
        <begin position="481"/>
        <end position="501"/>
    </location>
</feature>
<dbReference type="PANTHER" id="PTHR31998">
    <property type="entry name" value="K(+)-INSENSITIVE PYROPHOSPHATE-ENERGIZED PROTON PUMP"/>
    <property type="match status" value="1"/>
</dbReference>
<keyword evidence="3 9" id="KW-0812">Transmembrane</keyword>
<keyword evidence="4 9" id="KW-0460">Magnesium</keyword>
<feature type="transmembrane region" description="Helical" evidence="9">
    <location>
        <begin position="384"/>
        <end position="410"/>
    </location>
</feature>
<comment type="caution">
    <text evidence="9">Lacks conserved residue(s) required for the propagation of feature annotation.</text>
</comment>
<dbReference type="EC" id="7.2.3.1" evidence="9"/>
<feature type="site" description="Determinant of potassium dependence" evidence="9">
    <location>
        <position position="475"/>
    </location>
</feature>
<keyword evidence="9" id="KW-1003">Cell membrane</keyword>
<feature type="transmembrane region" description="Helical" evidence="9">
    <location>
        <begin position="304"/>
        <end position="323"/>
    </location>
</feature>
<feature type="transmembrane region" description="Helical" evidence="9">
    <location>
        <begin position="89"/>
        <end position="112"/>
    </location>
</feature>
<feature type="transmembrane region" description="Helical" evidence="9">
    <location>
        <begin position="170"/>
        <end position="191"/>
    </location>
</feature>
<keyword evidence="2 9" id="KW-0813">Transport</keyword>
<dbReference type="GO" id="GO:0030955">
    <property type="term" value="F:potassium ion binding"/>
    <property type="evidence" value="ECO:0007669"/>
    <property type="project" value="UniProtKB-UniRule"/>
</dbReference>
<dbReference type="NCBIfam" id="TIGR01104">
    <property type="entry name" value="V_PPase"/>
    <property type="match status" value="1"/>
</dbReference>
<dbReference type="GO" id="GO:0009678">
    <property type="term" value="F:diphosphate hydrolysis-driven proton transmembrane transporter activity"/>
    <property type="evidence" value="ECO:0007669"/>
    <property type="project" value="UniProtKB-UniRule"/>
</dbReference>
<accession>A0A3A4NH14</accession>
<evidence type="ECO:0000256" key="9">
    <source>
        <dbReference type="HAMAP-Rule" id="MF_01129"/>
    </source>
</evidence>
<proteinExistence type="inferred from homology"/>
<dbReference type="Proteomes" id="UP000265882">
    <property type="component" value="Unassembled WGS sequence"/>
</dbReference>
<keyword evidence="9" id="KW-0630">Potassium</keyword>
<gene>
    <name evidence="9" type="primary">hppA</name>
    <name evidence="10" type="ORF">C4520_14110</name>
</gene>
<dbReference type="InterPro" id="IPR004131">
    <property type="entry name" value="PPase-energised_H-pump"/>
</dbReference>
<comment type="function">
    <text evidence="9">Sodium pump that utilizes the energy of pyrophosphate hydrolysis as the driving force for Na(+) movement across the membrane.</text>
</comment>
<name>A0A3A4NH14_ABYX5</name>
<feature type="transmembrane region" description="Helical" evidence="9">
    <location>
        <begin position="416"/>
        <end position="437"/>
    </location>
</feature>
<feature type="transmembrane region" description="Helical" evidence="9">
    <location>
        <begin position="242"/>
        <end position="262"/>
    </location>
</feature>
<evidence type="ECO:0000256" key="3">
    <source>
        <dbReference type="ARBA" id="ARBA00022692"/>
    </source>
</evidence>
<comment type="activity regulation">
    <text evidence="9">Requires K(+) for maximal activity.</text>
</comment>
<dbReference type="AlphaFoldDB" id="A0A3A4NH14"/>
<evidence type="ECO:0000256" key="2">
    <source>
        <dbReference type="ARBA" id="ARBA00022448"/>
    </source>
</evidence>
<organism evidence="10 11">
    <name type="scientific">Abyssobacteria bacterium (strain SURF_5)</name>
    <dbReference type="NCBI Taxonomy" id="2093360"/>
    <lineage>
        <taxon>Bacteria</taxon>
        <taxon>Pseudomonadati</taxon>
        <taxon>Candidatus Hydrogenedentota</taxon>
        <taxon>Candidatus Abyssobacteria</taxon>
    </lineage>
</organism>
<dbReference type="Pfam" id="PF03030">
    <property type="entry name" value="H_PPase"/>
    <property type="match status" value="1"/>
</dbReference>
<comment type="subunit">
    <text evidence="9">Homodimer.</text>
</comment>
<evidence type="ECO:0000313" key="11">
    <source>
        <dbReference type="Proteomes" id="UP000265882"/>
    </source>
</evidence>
<evidence type="ECO:0000256" key="8">
    <source>
        <dbReference type="ARBA" id="ARBA00023136"/>
    </source>
</evidence>
<feature type="transmembrane region" description="Helical" evidence="9">
    <location>
        <begin position="6"/>
        <end position="24"/>
    </location>
</feature>
<feature type="transmembrane region" description="Helical" evidence="9">
    <location>
        <begin position="343"/>
        <end position="363"/>
    </location>
</feature>
<evidence type="ECO:0000256" key="6">
    <source>
        <dbReference type="ARBA" id="ARBA00022989"/>
    </source>
</evidence>
<feature type="transmembrane region" description="Helical" evidence="9">
    <location>
        <begin position="268"/>
        <end position="292"/>
    </location>
</feature>
<sequence>MLEKGVYVTLGTGVLALLFVGYLASSTMKLDAGNEKMRKISSMVQAGARAFLKREYTYVFSFVIVIALLIWWAPFIWQRVVPDRPPIDLGWRTSVCFVCGALMSALAGYIGMSIATRSNSRTTEAARTSGVNGALNVAVSGGAVMGMSVVGLALSGLCIVYLIFRDPIAVNGYAMGASLVALFARSGGGIFTKGADMGADLVGKVEAGIPEDDPRNPAVIADNVGDNVGDVAGLGADLLESYVEAIIASIAIAFSLAIAGLITQDTLVRLQLIPFLIAAAGIIASIIGVMYVKVSGGKNAQSALLMGTYVAAGLTIILSFFIIRQFGAPFQGVFGTYSKMGPFWATLTGIISGIIVGFTSEYFTSGHYRPVKNLAESSQSGPAITVTGGMAVGMMSTTIPVIVLAAAVMVSYHVSGMYGVALASLGMLATTGMIVSVDSYGPVADNAGGIAEMAGLDKSVREITDNLDAVGNTTAAIGKGFAIGSAAFAALSLVTAFISAAKLHDVQLTSPNVMAGLLIGGMLPFLFSSLLFGAVSKCAFQMIAEVRRQFREIKGLMEGKADPDPTTCVDISTRSAIRGMLLPGTIAILAPVVAGFVLGPGGLAGMLIGALITGVMLGIQMANSGGAMDNAKKYIEKGNFGGKGSDAHKAAVVGDTVGDPLKDTVGPSINILIKLMAVIALVLAPLFMVVG</sequence>
<evidence type="ECO:0000313" key="10">
    <source>
        <dbReference type="EMBL" id="RJP18599.1"/>
    </source>
</evidence>
<feature type="transmembrane region" description="Helical" evidence="9">
    <location>
        <begin position="580"/>
        <end position="598"/>
    </location>
</feature>
<dbReference type="GO" id="GO:0004427">
    <property type="term" value="F:inorganic diphosphate phosphatase activity"/>
    <property type="evidence" value="ECO:0007669"/>
    <property type="project" value="UniProtKB-UniRule"/>
</dbReference>
<comment type="subcellular location">
    <subcellularLocation>
        <location evidence="9">Cell membrane</location>
        <topology evidence="9">Multi-pass membrane protein</topology>
    </subcellularLocation>
    <subcellularLocation>
        <location evidence="1">Endomembrane system</location>
        <topology evidence="1">Multi-pass membrane protein</topology>
    </subcellularLocation>
</comment>
<comment type="cofactor">
    <cofactor evidence="9">
        <name>Mg(2+)</name>
        <dbReference type="ChEBI" id="CHEBI:18420"/>
    </cofactor>
</comment>
<protein>
    <recommendedName>
        <fullName evidence="9">Putative K(+)-stimulated pyrophosphate-energized sodium pump</fullName>
        <ecNumber evidence="9">7.2.3.1</ecNumber>
    </recommendedName>
    <alternativeName>
        <fullName evidence="9">Membrane-bound sodium-translocating pyrophosphatase</fullName>
    </alternativeName>
    <alternativeName>
        <fullName evidence="9">Pyrophosphate-energized inorganic pyrophosphatase</fullName>
        <shortName evidence="9">Na(+)-PPase</shortName>
    </alternativeName>
</protein>
<dbReference type="PIRSF" id="PIRSF001265">
    <property type="entry name" value="H+-PPase"/>
    <property type="match status" value="1"/>
</dbReference>
<keyword evidence="9" id="KW-0739">Sodium transport</keyword>
<keyword evidence="7 9" id="KW-0406">Ion transport</keyword>
<comment type="catalytic activity">
    <reaction evidence="9">
        <text>Na(+)(in) + diphosphate + H2O = Na(+)(out) + 2 phosphate + H(+)</text>
        <dbReference type="Rhea" id="RHEA:57884"/>
        <dbReference type="ChEBI" id="CHEBI:15377"/>
        <dbReference type="ChEBI" id="CHEBI:15378"/>
        <dbReference type="ChEBI" id="CHEBI:29101"/>
        <dbReference type="ChEBI" id="CHEBI:33019"/>
        <dbReference type="ChEBI" id="CHEBI:43474"/>
        <dbReference type="EC" id="7.2.3.1"/>
    </reaction>
</comment>
<evidence type="ECO:0000256" key="4">
    <source>
        <dbReference type="ARBA" id="ARBA00022842"/>
    </source>
</evidence>
<reference evidence="10 11" key="1">
    <citation type="journal article" date="2017" name="ISME J.">
        <title>Energy and carbon metabolisms in a deep terrestrial subsurface fluid microbial community.</title>
        <authorList>
            <person name="Momper L."/>
            <person name="Jungbluth S.P."/>
            <person name="Lee M.D."/>
            <person name="Amend J.P."/>
        </authorList>
    </citation>
    <scope>NUCLEOTIDE SEQUENCE [LARGE SCALE GENOMIC DNA]</scope>
    <source>
        <strain evidence="10">SURF_5</strain>
    </source>
</reference>
<keyword evidence="5 9" id="KW-1278">Translocase</keyword>
<feature type="transmembrane region" description="Helical" evidence="9">
    <location>
        <begin position="56"/>
        <end position="77"/>
    </location>
</feature>
<evidence type="ECO:0000256" key="5">
    <source>
        <dbReference type="ARBA" id="ARBA00022967"/>
    </source>
</evidence>
<keyword evidence="9" id="KW-0915">Sodium</keyword>
<comment type="caution">
    <text evidence="10">The sequence shown here is derived from an EMBL/GenBank/DDBJ whole genome shotgun (WGS) entry which is preliminary data.</text>
</comment>
<feature type="transmembrane region" description="Helical" evidence="9">
    <location>
        <begin position="133"/>
        <end position="164"/>
    </location>
</feature>
<dbReference type="GO" id="GO:0005886">
    <property type="term" value="C:plasma membrane"/>
    <property type="evidence" value="ECO:0007669"/>
    <property type="project" value="UniProtKB-SubCell"/>
</dbReference>
<evidence type="ECO:0000256" key="1">
    <source>
        <dbReference type="ARBA" id="ARBA00004127"/>
    </source>
</evidence>
<comment type="similarity">
    <text evidence="9">Belongs to the H(+)-translocating pyrophosphatase (TC 3.A.10) family. K(+)-stimulated subfamily.</text>
</comment>
<dbReference type="HAMAP" id="MF_01129">
    <property type="entry name" value="PPase_energized_pump"/>
    <property type="match status" value="1"/>
</dbReference>
<evidence type="ECO:0000256" key="7">
    <source>
        <dbReference type="ARBA" id="ARBA00023065"/>
    </source>
</evidence>
<feature type="transmembrane region" description="Helical" evidence="9">
    <location>
        <begin position="513"/>
        <end position="535"/>
    </location>
</feature>